<feature type="region of interest" description="Disordered" evidence="3">
    <location>
        <begin position="305"/>
        <end position="327"/>
    </location>
</feature>
<keyword evidence="2" id="KW-0732">Signal</keyword>
<reference evidence="5 6" key="1">
    <citation type="submission" date="2023-04" db="EMBL/GenBank/DDBJ databases">
        <title>Halomonas strains isolated from rhizosphere soil.</title>
        <authorList>
            <person name="Xu L."/>
            <person name="Sun J.-Q."/>
        </authorList>
    </citation>
    <scope>NUCLEOTIDE SEQUENCE [LARGE SCALE GENOMIC DNA]</scope>
    <source>
        <strain evidence="5 6">LN1S58</strain>
    </source>
</reference>
<comment type="caution">
    <text evidence="5">The sequence shown here is derived from an EMBL/GenBank/DDBJ whole genome shotgun (WGS) entry which is preliminary data.</text>
</comment>
<organism evidence="5 6">
    <name type="scientific">Halomonas kalidii</name>
    <dbReference type="NCBI Taxonomy" id="3043293"/>
    <lineage>
        <taxon>Bacteria</taxon>
        <taxon>Pseudomonadati</taxon>
        <taxon>Pseudomonadota</taxon>
        <taxon>Gammaproteobacteria</taxon>
        <taxon>Oceanospirillales</taxon>
        <taxon>Halomonadaceae</taxon>
        <taxon>Halomonas</taxon>
    </lineage>
</organism>
<protein>
    <submittedName>
        <fullName evidence="5">Polysaccharide deacetylase family protein</fullName>
    </submittedName>
</protein>
<dbReference type="EMBL" id="JASCQO010000035">
    <property type="protein sequence ID" value="MDI5934159.1"/>
    <property type="molecule type" value="Genomic_DNA"/>
</dbReference>
<evidence type="ECO:0000259" key="4">
    <source>
        <dbReference type="PROSITE" id="PS51677"/>
    </source>
</evidence>
<dbReference type="PROSITE" id="PS51677">
    <property type="entry name" value="NODB"/>
    <property type="match status" value="1"/>
</dbReference>
<evidence type="ECO:0000256" key="3">
    <source>
        <dbReference type="SAM" id="MobiDB-lite"/>
    </source>
</evidence>
<comment type="subcellular location">
    <subcellularLocation>
        <location evidence="1">Secreted</location>
    </subcellularLocation>
</comment>
<dbReference type="SUPFAM" id="SSF88713">
    <property type="entry name" value="Glycoside hydrolase/deacetylase"/>
    <property type="match status" value="1"/>
</dbReference>
<dbReference type="Pfam" id="PF01522">
    <property type="entry name" value="Polysacc_deac_1"/>
    <property type="match status" value="1"/>
</dbReference>
<feature type="domain" description="NodB homology" evidence="4">
    <location>
        <begin position="65"/>
        <end position="327"/>
    </location>
</feature>
<dbReference type="CDD" id="cd10971">
    <property type="entry name" value="CE4_DAC_u2_5s"/>
    <property type="match status" value="1"/>
</dbReference>
<sequence length="327" mass="37642">MSSRITIVMYHYVRPLDATPYPDLKALDLKDFRGQLDYIERHYQVVSMQQVIAAIRGDQDTLPSRPLLLTFDDGYLDHHEHVLPLLSERGFQGSFFPPACSVVDRRVLDVNKIHFVLATVPDTQEIVDFICAAIDDARERYGLESSQDYFARVSGDSRYDDPQTTFVKRVLQRELPEDYRKTLIDDLFRRYVTDDERSFADDLYMDEQQLRHLLETGMYIGSHGCQHYWLNRLSPEHRIAEVDGSLDFLGSLGVDRQEWVMCYPYGGYDDALLELLRKRGCVMGLTTDVALADLARHDPLTLPRFDTNDLPTTPGSVPSPMLKMPIQ</sequence>
<dbReference type="Proteomes" id="UP001244242">
    <property type="component" value="Unassembled WGS sequence"/>
</dbReference>
<keyword evidence="6" id="KW-1185">Reference proteome</keyword>
<evidence type="ECO:0000256" key="1">
    <source>
        <dbReference type="ARBA" id="ARBA00004613"/>
    </source>
</evidence>
<evidence type="ECO:0000313" key="6">
    <source>
        <dbReference type="Proteomes" id="UP001244242"/>
    </source>
</evidence>
<dbReference type="InterPro" id="IPR051398">
    <property type="entry name" value="Polysacch_Deacetylase"/>
</dbReference>
<name>A0ABT6VKR6_9GAMM</name>
<dbReference type="PANTHER" id="PTHR34216">
    <property type="match status" value="1"/>
</dbReference>
<dbReference type="InterPro" id="IPR011330">
    <property type="entry name" value="Glyco_hydro/deAcase_b/a-brl"/>
</dbReference>
<dbReference type="Gene3D" id="3.20.20.370">
    <property type="entry name" value="Glycoside hydrolase/deacetylase"/>
    <property type="match status" value="1"/>
</dbReference>
<accession>A0ABT6VKR6</accession>
<gene>
    <name evidence="5" type="ORF">QLQ84_10200</name>
</gene>
<proteinExistence type="predicted"/>
<dbReference type="RefSeq" id="WP_282721630.1">
    <property type="nucleotide sequence ID" value="NZ_JASCQO010000035.1"/>
</dbReference>
<dbReference type="PANTHER" id="PTHR34216:SF3">
    <property type="entry name" value="POLY-BETA-1,6-N-ACETYL-D-GLUCOSAMINE N-DEACETYLASE"/>
    <property type="match status" value="1"/>
</dbReference>
<dbReference type="InterPro" id="IPR002509">
    <property type="entry name" value="NODB_dom"/>
</dbReference>
<evidence type="ECO:0000256" key="2">
    <source>
        <dbReference type="ARBA" id="ARBA00022729"/>
    </source>
</evidence>
<evidence type="ECO:0000313" key="5">
    <source>
        <dbReference type="EMBL" id="MDI5934159.1"/>
    </source>
</evidence>